<accession>A0A1G8MX86</accession>
<protein>
    <recommendedName>
        <fullName evidence="4">ParB-like nuclease domain-containing protein</fullName>
    </recommendedName>
</protein>
<dbReference type="STRING" id="335973.SAMN04488693_12037"/>
<name>A0A1G8MX86_9MICC</name>
<dbReference type="RefSeq" id="WP_090587929.1">
    <property type="nucleotide sequence ID" value="NZ_FNDT01000020.1"/>
</dbReference>
<evidence type="ECO:0000256" key="1">
    <source>
        <dbReference type="SAM" id="MobiDB-lite"/>
    </source>
</evidence>
<dbReference type="EMBL" id="FNDT01000020">
    <property type="protein sequence ID" value="SDI72427.1"/>
    <property type="molecule type" value="Genomic_DNA"/>
</dbReference>
<sequence>MAEKITIGWRDLRDLDLDPDNPRHERGLTRSDVIAQFVKRENIRPLARDIVQHGLSPLERFGAIKDAGNDLVVVEGNRRLCALMLLHDPSLAPTPEERRSFERLSRSFDPSGLEIELEVFSSREEANIWLERKHLGENNGLGTRGWNPVQQARHFGDTGNTLALALIDYAADKRLISPRPDGILTTVTRFLSNPFVRRHALLITTGASDAEFSFNGTRSLFNRRLQRLLTDIINSTNGASSRTTALEREEYARKHLVPMSDDDVEDDDIDGEADLDDNDASTDAQAGNSDAGDQSGGTDSSDDISETSDHNASPDANSDEGSDGGPTGAQGGGTSSAPSRRLKLVDPDAFHPSLRDNGLRRILLELHLVTRRTPALAAIGVRIFIEAITVAYLENRMNRTVAERDKLHVLAQQALADLSEKARQNLLDLSTKEKNALRMLHNQVTNSSYVFSAAYLGAVAHGSAFPTWEQLTAAWDEIAPILMVLATNCEAPLDGREE</sequence>
<evidence type="ECO:0000313" key="2">
    <source>
        <dbReference type="EMBL" id="SDI72427.1"/>
    </source>
</evidence>
<dbReference type="AlphaFoldDB" id="A0A1G8MX86"/>
<feature type="compositionally biased region" description="Gly residues" evidence="1">
    <location>
        <begin position="323"/>
        <end position="334"/>
    </location>
</feature>
<proteinExistence type="predicted"/>
<dbReference type="Proteomes" id="UP000199258">
    <property type="component" value="Unassembled WGS sequence"/>
</dbReference>
<gene>
    <name evidence="2" type="ORF">SAMN04488693_12037</name>
</gene>
<dbReference type="OrthoDB" id="4828114at2"/>
<feature type="compositionally biased region" description="Low complexity" evidence="1">
    <location>
        <begin position="289"/>
        <end position="299"/>
    </location>
</feature>
<organism evidence="2 3">
    <name type="scientific">Arthrobacter subterraneus</name>
    <dbReference type="NCBI Taxonomy" id="335973"/>
    <lineage>
        <taxon>Bacteria</taxon>
        <taxon>Bacillati</taxon>
        <taxon>Actinomycetota</taxon>
        <taxon>Actinomycetes</taxon>
        <taxon>Micrococcales</taxon>
        <taxon>Micrococcaceae</taxon>
        <taxon>Arthrobacter</taxon>
    </lineage>
</organism>
<feature type="compositionally biased region" description="Acidic residues" evidence="1">
    <location>
        <begin position="260"/>
        <end position="280"/>
    </location>
</feature>
<evidence type="ECO:0008006" key="4">
    <source>
        <dbReference type="Google" id="ProtNLM"/>
    </source>
</evidence>
<reference evidence="2 3" key="1">
    <citation type="submission" date="2016-10" db="EMBL/GenBank/DDBJ databases">
        <authorList>
            <person name="de Groot N.N."/>
        </authorList>
    </citation>
    <scope>NUCLEOTIDE SEQUENCE [LARGE SCALE GENOMIC DNA]</scope>
    <source>
        <strain evidence="2 3">NP_1H</strain>
    </source>
</reference>
<evidence type="ECO:0000313" key="3">
    <source>
        <dbReference type="Proteomes" id="UP000199258"/>
    </source>
</evidence>
<keyword evidence="3" id="KW-1185">Reference proteome</keyword>
<feature type="region of interest" description="Disordered" evidence="1">
    <location>
        <begin position="253"/>
        <end position="340"/>
    </location>
</feature>